<feature type="compositionally biased region" description="Basic and acidic residues" evidence="1">
    <location>
        <begin position="101"/>
        <end position="115"/>
    </location>
</feature>
<reference evidence="2 3" key="1">
    <citation type="submission" date="2019-08" db="EMBL/GenBank/DDBJ databases">
        <title>A chromosome-level genome assembly, high-density linkage maps, and genome scans reveal the genomic architecture of hybrid incompatibilities underlying speciation via character displacement in darters (Percidae: Etheostominae).</title>
        <authorList>
            <person name="Moran R.L."/>
            <person name="Catchen J.M."/>
            <person name="Fuller R.C."/>
        </authorList>
    </citation>
    <scope>NUCLEOTIDE SEQUENCE [LARGE SCALE GENOMIC DNA]</scope>
    <source>
        <strain evidence="2">EspeVRDwgs_2016</strain>
        <tissue evidence="2">Muscle</tissue>
    </source>
</reference>
<organism evidence="2 3">
    <name type="scientific">Etheostoma spectabile</name>
    <name type="common">orangethroat darter</name>
    <dbReference type="NCBI Taxonomy" id="54343"/>
    <lineage>
        <taxon>Eukaryota</taxon>
        <taxon>Metazoa</taxon>
        <taxon>Chordata</taxon>
        <taxon>Craniata</taxon>
        <taxon>Vertebrata</taxon>
        <taxon>Euteleostomi</taxon>
        <taxon>Actinopterygii</taxon>
        <taxon>Neopterygii</taxon>
        <taxon>Teleostei</taxon>
        <taxon>Neoteleostei</taxon>
        <taxon>Acanthomorphata</taxon>
        <taxon>Eupercaria</taxon>
        <taxon>Perciformes</taxon>
        <taxon>Percoidei</taxon>
        <taxon>Percidae</taxon>
        <taxon>Etheostomatinae</taxon>
        <taxon>Etheostoma</taxon>
    </lineage>
</organism>
<feature type="non-terminal residue" evidence="2">
    <location>
        <position position="1"/>
    </location>
</feature>
<dbReference type="EMBL" id="VOFY01000012">
    <property type="protein sequence ID" value="KAA8587646.1"/>
    <property type="molecule type" value="Genomic_DNA"/>
</dbReference>
<feature type="region of interest" description="Disordered" evidence="1">
    <location>
        <begin position="96"/>
        <end position="117"/>
    </location>
</feature>
<proteinExistence type="predicted"/>
<dbReference type="Proteomes" id="UP000327493">
    <property type="component" value="Chromosome 12"/>
</dbReference>
<feature type="non-terminal residue" evidence="2">
    <location>
        <position position="168"/>
    </location>
</feature>
<sequence length="168" mass="19132">VPQEKELEFSCECGGRTSSYRSSFSTLPQVLIMQLKRFRFSPSLELEKADEPVTLLRDLGGSCYRHYICDGVHPDDSPDDPRDRWLSFNDSVVFRTSGSAEPHEESHDHSYHDGAHGAAALYPPTLRRMDPHVPQRAWFPPKDPPSQRELCLCRCRPTLADSRADPHQ</sequence>
<dbReference type="AlphaFoldDB" id="A0A5J5D4N2"/>
<gene>
    <name evidence="2" type="ORF">FQN60_016508</name>
</gene>
<name>A0A5J5D4N2_9PERO</name>
<comment type="caution">
    <text evidence="2">The sequence shown here is derived from an EMBL/GenBank/DDBJ whole genome shotgun (WGS) entry which is preliminary data.</text>
</comment>
<evidence type="ECO:0000313" key="2">
    <source>
        <dbReference type="EMBL" id="KAA8587646.1"/>
    </source>
</evidence>
<evidence type="ECO:0000256" key="1">
    <source>
        <dbReference type="SAM" id="MobiDB-lite"/>
    </source>
</evidence>
<dbReference type="SUPFAM" id="SSF54001">
    <property type="entry name" value="Cysteine proteinases"/>
    <property type="match status" value="1"/>
</dbReference>
<protein>
    <submittedName>
        <fullName evidence="2">Uncharacterized protein</fullName>
    </submittedName>
</protein>
<accession>A0A5J5D4N2</accession>
<keyword evidence="3" id="KW-1185">Reference proteome</keyword>
<dbReference type="InterPro" id="IPR038765">
    <property type="entry name" value="Papain-like_cys_pep_sf"/>
</dbReference>
<evidence type="ECO:0000313" key="3">
    <source>
        <dbReference type="Proteomes" id="UP000327493"/>
    </source>
</evidence>
<dbReference type="Gene3D" id="3.90.70.10">
    <property type="entry name" value="Cysteine proteinases"/>
    <property type="match status" value="1"/>
</dbReference>